<evidence type="ECO:0008006" key="3">
    <source>
        <dbReference type="Google" id="ProtNLM"/>
    </source>
</evidence>
<reference evidence="1" key="1">
    <citation type="submission" date="2023-08" db="EMBL/GenBank/DDBJ databases">
        <authorList>
            <person name="Alioto T."/>
            <person name="Alioto T."/>
            <person name="Gomez Garrido J."/>
        </authorList>
    </citation>
    <scope>NUCLEOTIDE SEQUENCE</scope>
</reference>
<keyword evidence="2" id="KW-1185">Reference proteome</keyword>
<organism evidence="1 2">
    <name type="scientific">Octopus vulgaris</name>
    <name type="common">Common octopus</name>
    <dbReference type="NCBI Taxonomy" id="6645"/>
    <lineage>
        <taxon>Eukaryota</taxon>
        <taxon>Metazoa</taxon>
        <taxon>Spiralia</taxon>
        <taxon>Lophotrochozoa</taxon>
        <taxon>Mollusca</taxon>
        <taxon>Cephalopoda</taxon>
        <taxon>Coleoidea</taxon>
        <taxon>Octopodiformes</taxon>
        <taxon>Octopoda</taxon>
        <taxon>Incirrata</taxon>
        <taxon>Octopodidae</taxon>
        <taxon>Octopus</taxon>
    </lineage>
</organism>
<name>A0AA36FD33_OCTVU</name>
<evidence type="ECO:0000313" key="2">
    <source>
        <dbReference type="Proteomes" id="UP001162480"/>
    </source>
</evidence>
<sequence length="194" mass="21668">MAKKLAQSQLREMKQNWWKLKAQALQDAANKCDFKSFYQNLKGVFGPISKGVSSIFSSDGTLLTDKKEITKRWAENFSNVLNRESTVDQEVIDNIPQKPAIENLADSPSMSEVEKAIKQLSNGKAPDKMLNVIVSFRHGMMASVRSDCEQSEPFEVSNGTKQECVLAPILFALFFSVMLETAFKDTSEGVGVEY</sequence>
<dbReference type="Proteomes" id="UP001162480">
    <property type="component" value="Chromosome 16"/>
</dbReference>
<proteinExistence type="predicted"/>
<dbReference type="EMBL" id="OX597829">
    <property type="protein sequence ID" value="CAI9734631.1"/>
    <property type="molecule type" value="Genomic_DNA"/>
</dbReference>
<accession>A0AA36FD33</accession>
<gene>
    <name evidence="1" type="ORF">OCTVUL_1B007063</name>
</gene>
<protein>
    <recommendedName>
        <fullName evidence="3">Reverse transcriptase domain-containing protein</fullName>
    </recommendedName>
</protein>
<evidence type="ECO:0000313" key="1">
    <source>
        <dbReference type="EMBL" id="CAI9734631.1"/>
    </source>
</evidence>
<dbReference type="AlphaFoldDB" id="A0AA36FD33"/>